<protein>
    <submittedName>
        <fullName evidence="1">DUF5908 family protein</fullName>
    </submittedName>
</protein>
<name>A0ABU3DTG5_9FLAO</name>
<organism evidence="1 2">
    <name type="scientific">Autumnicola psychrophila</name>
    <dbReference type="NCBI Taxonomy" id="3075592"/>
    <lineage>
        <taxon>Bacteria</taxon>
        <taxon>Pseudomonadati</taxon>
        <taxon>Bacteroidota</taxon>
        <taxon>Flavobacteriia</taxon>
        <taxon>Flavobacteriales</taxon>
        <taxon>Flavobacteriaceae</taxon>
        <taxon>Autumnicola</taxon>
    </lineage>
</organism>
<reference evidence="1 2" key="1">
    <citation type="submission" date="2023-09" db="EMBL/GenBank/DDBJ databases">
        <authorList>
            <person name="Rey-Velasco X."/>
        </authorList>
    </citation>
    <scope>NUCLEOTIDE SEQUENCE [LARGE SCALE GENOMIC DNA]</scope>
    <source>
        <strain evidence="1 2">F225</strain>
    </source>
</reference>
<dbReference type="InterPro" id="IPR045459">
    <property type="entry name" value="DUF5908"/>
</dbReference>
<comment type="caution">
    <text evidence="1">The sequence shown here is derived from an EMBL/GenBank/DDBJ whole genome shotgun (WGS) entry which is preliminary data.</text>
</comment>
<evidence type="ECO:0000313" key="2">
    <source>
        <dbReference type="Proteomes" id="UP001253848"/>
    </source>
</evidence>
<dbReference type="Proteomes" id="UP001253848">
    <property type="component" value="Unassembled WGS sequence"/>
</dbReference>
<dbReference type="Pfam" id="PF19265">
    <property type="entry name" value="DUF5908"/>
    <property type="match status" value="1"/>
</dbReference>
<accession>A0ABU3DTG5</accession>
<keyword evidence="2" id="KW-1185">Reference proteome</keyword>
<evidence type="ECO:0000313" key="1">
    <source>
        <dbReference type="EMBL" id="MDT0687003.1"/>
    </source>
</evidence>
<proteinExistence type="predicted"/>
<dbReference type="EMBL" id="JAVRHN010000008">
    <property type="protein sequence ID" value="MDT0687003.1"/>
    <property type="molecule type" value="Genomic_DNA"/>
</dbReference>
<gene>
    <name evidence="1" type="ORF">RM541_11565</name>
</gene>
<sequence>MPIEIRELVIKASVDNKNIQSGGNAAAGNSEAIINEVLERVFRIMEQKSER</sequence>
<dbReference type="RefSeq" id="WP_311500308.1">
    <property type="nucleotide sequence ID" value="NZ_JAVRHN010000008.1"/>
</dbReference>